<evidence type="ECO:0000256" key="5">
    <source>
        <dbReference type="ARBA" id="ARBA00022741"/>
    </source>
</evidence>
<dbReference type="NCBIfam" id="TIGR00290">
    <property type="entry name" value="MJ0570_dom"/>
    <property type="match status" value="1"/>
</dbReference>
<evidence type="ECO:0000256" key="2">
    <source>
        <dbReference type="ARBA" id="ARBA00012089"/>
    </source>
</evidence>
<keyword evidence="12" id="KW-1185">Reference proteome</keyword>
<dbReference type="PIRSF" id="PIRSF039123">
    <property type="entry name" value="Diphthamide_synthase"/>
    <property type="match status" value="1"/>
</dbReference>
<dbReference type="Pfam" id="PF01902">
    <property type="entry name" value="Diphthami_syn_2"/>
    <property type="match status" value="1"/>
</dbReference>
<name>A0A9W5T960_BABOV</name>
<sequence length="251" mass="28168">MKLLSLISGGKDGIYSIVCAKRQGHEVVMLGHLTPKEQENVNELDSFMYQTIGHNIVPAIAECLDIPLIERPITGTPVVTDSLDYTPQEDDEVEDLYRLVAEALTIQKDIEGILTGAIASQYQLQRVANIAKRLGLKTVEPLWGREQSGLLAEMIENDMDAIIIKTCSMGLNKEHLGKTIKELYPEFIRIRDKYGFNVCGEGGEFESLVLDCPVYKKRIAMTEHKCVVHSDDPFAPTLLYVPLKWELHPKT</sequence>
<dbReference type="EMBL" id="BLIY01000004">
    <property type="protein sequence ID" value="GFE53135.1"/>
    <property type="molecule type" value="Genomic_DNA"/>
</dbReference>
<evidence type="ECO:0000313" key="12">
    <source>
        <dbReference type="Proteomes" id="UP001057455"/>
    </source>
</evidence>
<evidence type="ECO:0000313" key="11">
    <source>
        <dbReference type="EMBL" id="GFE53135.1"/>
    </source>
</evidence>
<dbReference type="GO" id="GO:0017183">
    <property type="term" value="P:protein histidyl modification to diphthamide"/>
    <property type="evidence" value="ECO:0007669"/>
    <property type="project" value="TreeGrafter"/>
</dbReference>
<comment type="caution">
    <text evidence="11">The sequence shown here is derived from an EMBL/GenBank/DDBJ whole genome shotgun (WGS) entry which is preliminary data.</text>
</comment>
<protein>
    <recommendedName>
        <fullName evidence="3">Diphthine--ammonia ligase</fullName>
        <ecNumber evidence="2">6.3.1.14</ecNumber>
    </recommendedName>
    <alternativeName>
        <fullName evidence="7">Diphthamide synthase</fullName>
    </alternativeName>
    <alternativeName>
        <fullName evidence="8">Diphthamide synthetase</fullName>
    </alternativeName>
</protein>
<dbReference type="Gene3D" id="3.90.1490.10">
    <property type="entry name" value="putative n-type atp pyrophosphatase, domain 2"/>
    <property type="match status" value="1"/>
</dbReference>
<evidence type="ECO:0000256" key="4">
    <source>
        <dbReference type="ARBA" id="ARBA00022598"/>
    </source>
</evidence>
<evidence type="ECO:0000259" key="10">
    <source>
        <dbReference type="Pfam" id="PF01902"/>
    </source>
</evidence>
<dbReference type="FunFam" id="3.90.1490.10:FF:000001">
    <property type="entry name" value="Diphthine--ammonia ligase"/>
    <property type="match status" value="1"/>
</dbReference>
<reference evidence="11" key="1">
    <citation type="submission" date="2019-12" db="EMBL/GenBank/DDBJ databases">
        <title>Genome sequence of Babesia ovis.</title>
        <authorList>
            <person name="Yamagishi J."/>
            <person name="Sevinc F."/>
            <person name="Xuan X."/>
        </authorList>
    </citation>
    <scope>NUCLEOTIDE SEQUENCE</scope>
    <source>
        <strain evidence="11">Selcuk</strain>
    </source>
</reference>
<dbReference type="InterPro" id="IPR002761">
    <property type="entry name" value="Diphthami_syn_dom"/>
</dbReference>
<evidence type="ECO:0000256" key="7">
    <source>
        <dbReference type="ARBA" id="ARBA00029814"/>
    </source>
</evidence>
<evidence type="ECO:0000256" key="8">
    <source>
        <dbReference type="ARBA" id="ARBA00031552"/>
    </source>
</evidence>
<dbReference type="InterPro" id="IPR030662">
    <property type="entry name" value="DPH6/MJ0570"/>
</dbReference>
<feature type="domain" description="Diphthamide synthase" evidence="10">
    <location>
        <begin position="1"/>
        <end position="229"/>
    </location>
</feature>
<keyword evidence="5" id="KW-0547">Nucleotide-binding</keyword>
<dbReference type="Gene3D" id="3.40.50.620">
    <property type="entry name" value="HUPs"/>
    <property type="match status" value="1"/>
</dbReference>
<dbReference type="PANTHER" id="PTHR12196:SF2">
    <property type="entry name" value="DIPHTHINE--AMMONIA LIGASE"/>
    <property type="match status" value="1"/>
</dbReference>
<dbReference type="AlphaFoldDB" id="A0A9W5T960"/>
<dbReference type="SUPFAM" id="SSF52402">
    <property type="entry name" value="Adenine nucleotide alpha hydrolases-like"/>
    <property type="match status" value="1"/>
</dbReference>
<dbReference type="GO" id="GO:0005524">
    <property type="term" value="F:ATP binding"/>
    <property type="evidence" value="ECO:0007669"/>
    <property type="project" value="UniProtKB-KW"/>
</dbReference>
<evidence type="ECO:0000256" key="3">
    <source>
        <dbReference type="ARBA" id="ARBA00018426"/>
    </source>
</evidence>
<proteinExistence type="predicted"/>
<dbReference type="InterPro" id="IPR014729">
    <property type="entry name" value="Rossmann-like_a/b/a_fold"/>
</dbReference>
<accession>A0A9W5T960</accession>
<dbReference type="GO" id="GO:0017178">
    <property type="term" value="F:diphthine-ammonia ligase activity"/>
    <property type="evidence" value="ECO:0007669"/>
    <property type="project" value="UniProtKB-EC"/>
</dbReference>
<keyword evidence="4" id="KW-0436">Ligase</keyword>
<evidence type="ECO:0000256" key="6">
    <source>
        <dbReference type="ARBA" id="ARBA00022840"/>
    </source>
</evidence>
<keyword evidence="6" id="KW-0067">ATP-binding</keyword>
<evidence type="ECO:0000256" key="9">
    <source>
        <dbReference type="ARBA" id="ARBA00048108"/>
    </source>
</evidence>
<comment type="catalytic activity">
    <reaction evidence="9">
        <text>diphthine-[translation elongation factor 2] + NH4(+) + ATP = diphthamide-[translation elongation factor 2] + AMP + diphosphate + H(+)</text>
        <dbReference type="Rhea" id="RHEA:19753"/>
        <dbReference type="Rhea" id="RHEA-COMP:10172"/>
        <dbReference type="Rhea" id="RHEA-COMP:10174"/>
        <dbReference type="ChEBI" id="CHEBI:15378"/>
        <dbReference type="ChEBI" id="CHEBI:16692"/>
        <dbReference type="ChEBI" id="CHEBI:28938"/>
        <dbReference type="ChEBI" id="CHEBI:30616"/>
        <dbReference type="ChEBI" id="CHEBI:33019"/>
        <dbReference type="ChEBI" id="CHEBI:82696"/>
        <dbReference type="ChEBI" id="CHEBI:456215"/>
        <dbReference type="EC" id="6.3.1.14"/>
    </reaction>
</comment>
<evidence type="ECO:0000256" key="1">
    <source>
        <dbReference type="ARBA" id="ARBA00005156"/>
    </source>
</evidence>
<dbReference type="CDD" id="cd01994">
    <property type="entry name" value="AANH_PF0828-like"/>
    <property type="match status" value="1"/>
</dbReference>
<dbReference type="FunFam" id="3.40.50.620:FF:000145">
    <property type="entry name" value="ATP-binding domain containing protein"/>
    <property type="match status" value="1"/>
</dbReference>
<organism evidence="11 12">
    <name type="scientific">Babesia ovis</name>
    <dbReference type="NCBI Taxonomy" id="5869"/>
    <lineage>
        <taxon>Eukaryota</taxon>
        <taxon>Sar</taxon>
        <taxon>Alveolata</taxon>
        <taxon>Apicomplexa</taxon>
        <taxon>Aconoidasida</taxon>
        <taxon>Piroplasmida</taxon>
        <taxon>Babesiidae</taxon>
        <taxon>Babesia</taxon>
    </lineage>
</organism>
<gene>
    <name evidence="11" type="ORF">BaOVIS_005390</name>
</gene>
<dbReference type="PANTHER" id="PTHR12196">
    <property type="entry name" value="DOMAIN OF UNKNOWN FUNCTION 71 DUF71 -CONTAINING PROTEIN"/>
    <property type="match status" value="1"/>
</dbReference>
<comment type="pathway">
    <text evidence="1">Protein modification; peptidyl-diphthamide biosynthesis.</text>
</comment>
<dbReference type="EC" id="6.3.1.14" evidence="2"/>
<dbReference type="OrthoDB" id="686384at2759"/>
<dbReference type="Proteomes" id="UP001057455">
    <property type="component" value="Unassembled WGS sequence"/>
</dbReference>